<dbReference type="InterPro" id="IPR002035">
    <property type="entry name" value="VWF_A"/>
</dbReference>
<dbReference type="SUPFAM" id="SSF53300">
    <property type="entry name" value="vWA-like"/>
    <property type="match status" value="1"/>
</dbReference>
<dbReference type="AlphaFoldDB" id="A0A6B2LF62"/>
<dbReference type="GO" id="GO:0004842">
    <property type="term" value="F:ubiquitin-protein transferase activity"/>
    <property type="evidence" value="ECO:0007669"/>
    <property type="project" value="TreeGrafter"/>
</dbReference>
<dbReference type="PANTHER" id="PTHR45751:SF11">
    <property type="entry name" value="COPINE FAMILY PROTEIN 2"/>
    <property type="match status" value="1"/>
</dbReference>
<dbReference type="InterPro" id="IPR010734">
    <property type="entry name" value="Copine_C"/>
</dbReference>
<organism evidence="2">
    <name type="scientific">Arcella intermedia</name>
    <dbReference type="NCBI Taxonomy" id="1963864"/>
    <lineage>
        <taxon>Eukaryota</taxon>
        <taxon>Amoebozoa</taxon>
        <taxon>Tubulinea</taxon>
        <taxon>Elardia</taxon>
        <taxon>Arcellinida</taxon>
        <taxon>Sphaerothecina</taxon>
        <taxon>Arcellidae</taxon>
        <taxon>Arcella</taxon>
    </lineage>
</organism>
<evidence type="ECO:0000313" key="2">
    <source>
        <dbReference type="EMBL" id="NDV35709.1"/>
    </source>
</evidence>
<dbReference type="PANTHER" id="PTHR45751">
    <property type="entry name" value="COPINE FAMILY PROTEIN 1"/>
    <property type="match status" value="1"/>
</dbReference>
<reference evidence="2" key="1">
    <citation type="journal article" date="2020" name="J. Eukaryot. Microbiol.">
        <title>De novo Sequencing, Assembly and Annotation of the Transcriptome for the Free-Living Testate Amoeba Arcella intermedia.</title>
        <authorList>
            <person name="Ribeiro G.M."/>
            <person name="Porfirio-Sousa A.L."/>
            <person name="Maurer-Alcala X.X."/>
            <person name="Katz L.A."/>
            <person name="Lahr D.J.G."/>
        </authorList>
    </citation>
    <scope>NUCLEOTIDE SEQUENCE</scope>
</reference>
<proteinExistence type="predicted"/>
<accession>A0A6B2LF62</accession>
<dbReference type="SMART" id="SM00327">
    <property type="entry name" value="VWA"/>
    <property type="match status" value="1"/>
</dbReference>
<sequence>MEEVQEGLRSCGLESSNLIIGVDFTKSNTWNGKLTFEGKCLHQIEPDKVNPYQEVIWIMGRTLAPLDDDNLIPVYGFGDTTTKDKTVFPFFPDGRPANGFQEVLNRYSEIAPMVALSGPTSFAPLIKEAIQCVARGGGYHILLIIADGQVDNVKDTEQAIVEASNYPLSIIMVGVGDGPWELMEDFDDNLPKRKFDNFQFVPFYKTMERAENREVTFSIASLQEIPEQYLAIKSLGLL</sequence>
<dbReference type="EMBL" id="GIBP01006740">
    <property type="protein sequence ID" value="NDV35709.1"/>
    <property type="molecule type" value="Transcribed_RNA"/>
</dbReference>
<feature type="domain" description="VWFA" evidence="1">
    <location>
        <begin position="15"/>
        <end position="203"/>
    </location>
</feature>
<dbReference type="InterPro" id="IPR036465">
    <property type="entry name" value="vWFA_dom_sf"/>
</dbReference>
<dbReference type="GO" id="GO:0005634">
    <property type="term" value="C:nucleus"/>
    <property type="evidence" value="ECO:0007669"/>
    <property type="project" value="TreeGrafter"/>
</dbReference>
<evidence type="ECO:0000259" key="1">
    <source>
        <dbReference type="SMART" id="SM00327"/>
    </source>
</evidence>
<dbReference type="GO" id="GO:0016567">
    <property type="term" value="P:protein ubiquitination"/>
    <property type="evidence" value="ECO:0007669"/>
    <property type="project" value="TreeGrafter"/>
</dbReference>
<protein>
    <recommendedName>
        <fullName evidence="1">VWFA domain-containing protein</fullName>
    </recommendedName>
</protein>
<name>A0A6B2LF62_9EUKA</name>
<dbReference type="Pfam" id="PF07002">
    <property type="entry name" value="Copine"/>
    <property type="match status" value="1"/>
</dbReference>
<dbReference type="InterPro" id="IPR052079">
    <property type="entry name" value="E3_ligase/Copine_domain"/>
</dbReference>
<dbReference type="GO" id="GO:0005829">
    <property type="term" value="C:cytosol"/>
    <property type="evidence" value="ECO:0007669"/>
    <property type="project" value="UniProtKB-ARBA"/>
</dbReference>